<protein>
    <recommendedName>
        <fullName evidence="3">F-box domain-containing protein</fullName>
    </recommendedName>
</protein>
<dbReference type="EMBL" id="JARKIE010000042">
    <property type="protein sequence ID" value="KAJ7694388.1"/>
    <property type="molecule type" value="Genomic_DNA"/>
</dbReference>
<evidence type="ECO:0000313" key="1">
    <source>
        <dbReference type="EMBL" id="KAJ7694388.1"/>
    </source>
</evidence>
<comment type="caution">
    <text evidence="1">The sequence shown here is derived from an EMBL/GenBank/DDBJ whole genome shotgun (WGS) entry which is preliminary data.</text>
</comment>
<evidence type="ECO:0000313" key="2">
    <source>
        <dbReference type="Proteomes" id="UP001221757"/>
    </source>
</evidence>
<accession>A0AAD7DL88</accession>
<keyword evidence="2" id="KW-1185">Reference proteome</keyword>
<sequence length="330" mass="36472">MAPNPIPPDICREIALLSSRREVAALSLVSSWCSSILSPVLYRNITIGDGSRGLIKTLARVPEKAILVRSLIFHGSRCVYIDDDEWAQALTLLINLHHLTVTHHVPMAWTSLPFIRFRLRSFTSSALLVGAWVGFLHLQPDLQALCLHSDLLGQIPGPDVLPALRRLTGRIEELSKFASVHPLESLGFRIGPSWAVGLKARDIERFQSGPTRLVTLRVCSAVLCRLFRDVPAILGTLKDLALDEDQSWSRNPVTGQRTLLRAAGAFAIHTPALRSLTLVCSPSNRPLTGCDSVLIDKADEFSSAIWRKCSTSPRLDTFHFCASDVGRTYR</sequence>
<name>A0AAD7DL88_MYCRO</name>
<proteinExistence type="predicted"/>
<dbReference type="AlphaFoldDB" id="A0AAD7DL88"/>
<dbReference type="Proteomes" id="UP001221757">
    <property type="component" value="Unassembled WGS sequence"/>
</dbReference>
<reference evidence="1" key="1">
    <citation type="submission" date="2023-03" db="EMBL/GenBank/DDBJ databases">
        <title>Massive genome expansion in bonnet fungi (Mycena s.s.) driven by repeated elements and novel gene families across ecological guilds.</title>
        <authorList>
            <consortium name="Lawrence Berkeley National Laboratory"/>
            <person name="Harder C.B."/>
            <person name="Miyauchi S."/>
            <person name="Viragh M."/>
            <person name="Kuo A."/>
            <person name="Thoen E."/>
            <person name="Andreopoulos B."/>
            <person name="Lu D."/>
            <person name="Skrede I."/>
            <person name="Drula E."/>
            <person name="Henrissat B."/>
            <person name="Morin E."/>
            <person name="Kohler A."/>
            <person name="Barry K."/>
            <person name="LaButti K."/>
            <person name="Morin E."/>
            <person name="Salamov A."/>
            <person name="Lipzen A."/>
            <person name="Mereny Z."/>
            <person name="Hegedus B."/>
            <person name="Baldrian P."/>
            <person name="Stursova M."/>
            <person name="Weitz H."/>
            <person name="Taylor A."/>
            <person name="Grigoriev I.V."/>
            <person name="Nagy L.G."/>
            <person name="Martin F."/>
            <person name="Kauserud H."/>
        </authorList>
    </citation>
    <scope>NUCLEOTIDE SEQUENCE</scope>
    <source>
        <strain evidence="1">CBHHK067</strain>
    </source>
</reference>
<organism evidence="1 2">
    <name type="scientific">Mycena rosella</name>
    <name type="common">Pink bonnet</name>
    <name type="synonym">Agaricus rosellus</name>
    <dbReference type="NCBI Taxonomy" id="1033263"/>
    <lineage>
        <taxon>Eukaryota</taxon>
        <taxon>Fungi</taxon>
        <taxon>Dikarya</taxon>
        <taxon>Basidiomycota</taxon>
        <taxon>Agaricomycotina</taxon>
        <taxon>Agaricomycetes</taxon>
        <taxon>Agaricomycetidae</taxon>
        <taxon>Agaricales</taxon>
        <taxon>Marasmiineae</taxon>
        <taxon>Mycenaceae</taxon>
        <taxon>Mycena</taxon>
    </lineage>
</organism>
<evidence type="ECO:0008006" key="3">
    <source>
        <dbReference type="Google" id="ProtNLM"/>
    </source>
</evidence>
<gene>
    <name evidence="1" type="ORF">B0H17DRAFT_466107</name>
</gene>